<organism evidence="1 2">
    <name type="scientific">Dentiscutata heterogama</name>
    <dbReference type="NCBI Taxonomy" id="1316150"/>
    <lineage>
        <taxon>Eukaryota</taxon>
        <taxon>Fungi</taxon>
        <taxon>Fungi incertae sedis</taxon>
        <taxon>Mucoromycota</taxon>
        <taxon>Glomeromycotina</taxon>
        <taxon>Glomeromycetes</taxon>
        <taxon>Diversisporales</taxon>
        <taxon>Gigasporaceae</taxon>
        <taxon>Dentiscutata</taxon>
    </lineage>
</organism>
<accession>A0ACA9M4X2</accession>
<reference evidence="1" key="1">
    <citation type="submission" date="2021-06" db="EMBL/GenBank/DDBJ databases">
        <authorList>
            <person name="Kallberg Y."/>
            <person name="Tangrot J."/>
            <person name="Rosling A."/>
        </authorList>
    </citation>
    <scope>NUCLEOTIDE SEQUENCE</scope>
    <source>
        <strain evidence="1">IL203A</strain>
    </source>
</reference>
<name>A0ACA9M4X2_9GLOM</name>
<gene>
    <name evidence="1" type="ORF">DHETER_LOCUS5590</name>
</gene>
<sequence length="155" mass="18432">MDSFIIVQQYADGGNLRNYFETKMKQENGLHEILWTELIKMAKDISNGLKYLHDQNIVHQDLWRINLIIKDWSSHFVSPHYCCIVVILAATRVVKRLKWRVETINKSEEIELYDYNDFENIAEDNYNWKSCKKKVTLNYINIDPRITKEGSGIYK</sequence>
<comment type="caution">
    <text evidence="1">The sequence shown here is derived from an EMBL/GenBank/DDBJ whole genome shotgun (WGS) entry which is preliminary data.</text>
</comment>
<dbReference type="Proteomes" id="UP000789702">
    <property type="component" value="Unassembled WGS sequence"/>
</dbReference>
<protein>
    <submittedName>
        <fullName evidence="1">16293_t:CDS:1</fullName>
    </submittedName>
</protein>
<keyword evidence="2" id="KW-1185">Reference proteome</keyword>
<evidence type="ECO:0000313" key="2">
    <source>
        <dbReference type="Proteomes" id="UP000789702"/>
    </source>
</evidence>
<proteinExistence type="predicted"/>
<dbReference type="EMBL" id="CAJVPU010006328">
    <property type="protein sequence ID" value="CAG8559684.1"/>
    <property type="molecule type" value="Genomic_DNA"/>
</dbReference>
<evidence type="ECO:0000313" key="1">
    <source>
        <dbReference type="EMBL" id="CAG8559684.1"/>
    </source>
</evidence>